<sequence length="58" mass="5727">MMRPIITLFTVAFVAACGANDPPIRPSGNVGVSVGPNGVTPNVGVGATNGNFTVGLSL</sequence>
<dbReference type="AlphaFoldDB" id="A0A238KJT4"/>
<accession>A0A238KJT4</accession>
<keyword evidence="2" id="KW-1185">Reference proteome</keyword>
<evidence type="ECO:0008006" key="3">
    <source>
        <dbReference type="Google" id="ProtNLM"/>
    </source>
</evidence>
<dbReference type="PROSITE" id="PS51257">
    <property type="entry name" value="PROKAR_LIPOPROTEIN"/>
    <property type="match status" value="1"/>
</dbReference>
<name>A0A238KJT4_9RHOB</name>
<gene>
    <name evidence="1" type="ORF">OCA8868_02867</name>
</gene>
<dbReference type="Proteomes" id="UP000203464">
    <property type="component" value="Unassembled WGS sequence"/>
</dbReference>
<evidence type="ECO:0000313" key="2">
    <source>
        <dbReference type="Proteomes" id="UP000203464"/>
    </source>
</evidence>
<protein>
    <recommendedName>
        <fullName evidence="3">Lipoprotein</fullName>
    </recommendedName>
</protein>
<dbReference type="EMBL" id="FXYD01000005">
    <property type="protein sequence ID" value="SMX43085.1"/>
    <property type="molecule type" value="Genomic_DNA"/>
</dbReference>
<reference evidence="2" key="1">
    <citation type="submission" date="2017-05" db="EMBL/GenBank/DDBJ databases">
        <authorList>
            <person name="Rodrigo-Torres L."/>
            <person name="Arahal R. D."/>
            <person name="Lucena T."/>
        </authorList>
    </citation>
    <scope>NUCLEOTIDE SEQUENCE [LARGE SCALE GENOMIC DNA]</scope>
    <source>
        <strain evidence="2">CECT 8868</strain>
    </source>
</reference>
<dbReference type="RefSeq" id="WP_179214865.1">
    <property type="nucleotide sequence ID" value="NZ_FXYD01000005.1"/>
</dbReference>
<evidence type="ECO:0000313" key="1">
    <source>
        <dbReference type="EMBL" id="SMX43085.1"/>
    </source>
</evidence>
<proteinExistence type="predicted"/>
<organism evidence="1 2">
    <name type="scientific">Octadecabacter ascidiaceicola</name>
    <dbReference type="NCBI Taxonomy" id="1655543"/>
    <lineage>
        <taxon>Bacteria</taxon>
        <taxon>Pseudomonadati</taxon>
        <taxon>Pseudomonadota</taxon>
        <taxon>Alphaproteobacteria</taxon>
        <taxon>Rhodobacterales</taxon>
        <taxon>Roseobacteraceae</taxon>
        <taxon>Octadecabacter</taxon>
    </lineage>
</organism>